<dbReference type="InterPro" id="IPR010065">
    <property type="entry name" value="AA_ABC_transptr_permease_3TM"/>
</dbReference>
<sequence>MSALLRSRAFKRGAIQIGFLVLLVGLIIAAAVVGRTNILSQGMATGFGFLEQTTGWTLSFSVIEIGPRSTYTRMLLAGILNTLAVGLLTLVLASLLGLIIALMRVSTNTPMKIVGGTYIELFRNVPVILQVLFWYALLTHTPSPRNAINFGDIAFFSNRGLTLPVPALSGWDVILLALGVVALSVAFRKLAYRFDFRQRVFGCIAAFVALFSILILTGRAPDMPLISVPELKGLRFVGGFTLKPEFTALLIGLVLFGASYIGEIIRGGLLSVDKGKLEAGAALGLSHSQVNRFIRIPLAFRAMLPALSNQYVWLMKGTTVGIVIGYPDYFAVVSTSINQSGQTLELLALLMIGFVIINYSLGFAMNVLNERLKLKGRN</sequence>
<keyword evidence="6" id="KW-0029">Amino-acid transport</keyword>
<feature type="transmembrane region" description="Helical" evidence="9">
    <location>
        <begin position="121"/>
        <end position="138"/>
    </location>
</feature>
<dbReference type="SUPFAM" id="SSF161098">
    <property type="entry name" value="MetI-like"/>
    <property type="match status" value="1"/>
</dbReference>
<evidence type="ECO:0000256" key="2">
    <source>
        <dbReference type="ARBA" id="ARBA00010072"/>
    </source>
</evidence>
<dbReference type="RefSeq" id="WP_373634756.1">
    <property type="nucleotide sequence ID" value="NZ_CP151764.2"/>
</dbReference>
<evidence type="ECO:0000256" key="8">
    <source>
        <dbReference type="ARBA" id="ARBA00023136"/>
    </source>
</evidence>
<feature type="domain" description="ABC transmembrane type-1" evidence="10">
    <location>
        <begin position="79"/>
        <end position="365"/>
    </location>
</feature>
<comment type="subcellular location">
    <subcellularLocation>
        <location evidence="1">Cell inner membrane</location>
        <topology evidence="1">Multi-pass membrane protein</topology>
    </subcellularLocation>
    <subcellularLocation>
        <location evidence="9">Cell membrane</location>
        <topology evidence="9">Multi-pass membrane protein</topology>
    </subcellularLocation>
</comment>
<evidence type="ECO:0000256" key="6">
    <source>
        <dbReference type="ARBA" id="ARBA00022970"/>
    </source>
</evidence>
<dbReference type="CDD" id="cd06261">
    <property type="entry name" value="TM_PBP2"/>
    <property type="match status" value="1"/>
</dbReference>
<evidence type="ECO:0000256" key="9">
    <source>
        <dbReference type="RuleBase" id="RU363032"/>
    </source>
</evidence>
<dbReference type="GO" id="GO:0043190">
    <property type="term" value="C:ATP-binding cassette (ABC) transporter complex"/>
    <property type="evidence" value="ECO:0007669"/>
    <property type="project" value="InterPro"/>
</dbReference>
<feature type="transmembrane region" description="Helical" evidence="9">
    <location>
        <begin position="12"/>
        <end position="33"/>
    </location>
</feature>
<evidence type="ECO:0000256" key="5">
    <source>
        <dbReference type="ARBA" id="ARBA00022692"/>
    </source>
</evidence>
<protein>
    <submittedName>
        <fullName evidence="11">ABC transporter permease subunit</fullName>
    </submittedName>
</protein>
<keyword evidence="5 9" id="KW-0812">Transmembrane</keyword>
<feature type="transmembrane region" description="Helical" evidence="9">
    <location>
        <begin position="74"/>
        <end position="100"/>
    </location>
</feature>
<evidence type="ECO:0000256" key="3">
    <source>
        <dbReference type="ARBA" id="ARBA00022448"/>
    </source>
</evidence>
<organism evidence="11 12">
    <name type="scientific">Yoonia rhodophyticola</name>
    <dbReference type="NCBI Taxonomy" id="3137370"/>
    <lineage>
        <taxon>Bacteria</taxon>
        <taxon>Pseudomonadati</taxon>
        <taxon>Pseudomonadota</taxon>
        <taxon>Alphaproteobacteria</taxon>
        <taxon>Rhodobacterales</taxon>
        <taxon>Paracoccaceae</taxon>
        <taxon>Yoonia</taxon>
    </lineage>
</organism>
<dbReference type="NCBIfam" id="TIGR01726">
    <property type="entry name" value="HEQRo_perm_3TM"/>
    <property type="match status" value="1"/>
</dbReference>
<dbReference type="EMBL" id="CP151764">
    <property type="protein sequence ID" value="WZU65745.2"/>
    <property type="molecule type" value="Genomic_DNA"/>
</dbReference>
<dbReference type="PROSITE" id="PS50928">
    <property type="entry name" value="ABC_TM1"/>
    <property type="match status" value="1"/>
</dbReference>
<keyword evidence="8 9" id="KW-0472">Membrane</keyword>
<feature type="transmembrane region" description="Helical" evidence="9">
    <location>
        <begin position="168"/>
        <end position="187"/>
    </location>
</feature>
<evidence type="ECO:0000256" key="1">
    <source>
        <dbReference type="ARBA" id="ARBA00004429"/>
    </source>
</evidence>
<keyword evidence="12" id="KW-1185">Reference proteome</keyword>
<keyword evidence="7 9" id="KW-1133">Transmembrane helix</keyword>
<keyword evidence="3 9" id="KW-0813">Transport</keyword>
<dbReference type="GO" id="GO:0006865">
    <property type="term" value="P:amino acid transport"/>
    <property type="evidence" value="ECO:0007669"/>
    <property type="project" value="UniProtKB-KW"/>
</dbReference>
<evidence type="ECO:0000313" key="11">
    <source>
        <dbReference type="EMBL" id="WZU65745.2"/>
    </source>
</evidence>
<comment type="similarity">
    <text evidence="2">Belongs to the binding-protein-dependent transport system permease family. HisMQ subfamily.</text>
</comment>
<dbReference type="InterPro" id="IPR035906">
    <property type="entry name" value="MetI-like_sf"/>
</dbReference>
<name>A0AAN0NJ09_9RHOB</name>
<dbReference type="InterPro" id="IPR000515">
    <property type="entry name" value="MetI-like"/>
</dbReference>
<dbReference type="Gene3D" id="1.10.3720.10">
    <property type="entry name" value="MetI-like"/>
    <property type="match status" value="1"/>
</dbReference>
<dbReference type="KEGG" id="yrh:AABB31_01160"/>
<feature type="transmembrane region" description="Helical" evidence="9">
    <location>
        <begin position="346"/>
        <end position="368"/>
    </location>
</feature>
<dbReference type="Proteomes" id="UP001470809">
    <property type="component" value="Plasmid pSS1-5"/>
</dbReference>
<dbReference type="InterPro" id="IPR043429">
    <property type="entry name" value="ArtM/GltK/GlnP/TcyL/YhdX-like"/>
</dbReference>
<gene>
    <name evidence="11" type="ORF">AABB31_01160</name>
</gene>
<keyword evidence="4" id="KW-1003">Cell membrane</keyword>
<reference evidence="11 12" key="2">
    <citation type="submission" date="2024-08" db="EMBL/GenBank/DDBJ databases">
        <title>Phylogenomic analyses of a clade within the roseobacter group suggest taxonomic reassignments of species of the genera Aestuariivita, Citreicella, Loktanella, Nautella, Pelagibaca, Ruegeria, Thalassobius, Thiobacimonas and Tropicibacter, and the proposal o.</title>
        <authorList>
            <person name="Jeon C.O."/>
        </authorList>
    </citation>
    <scope>NUCLEOTIDE SEQUENCE [LARGE SCALE GENOMIC DNA]</scope>
    <source>
        <strain evidence="11 12">SS1-5</strain>
        <plasmid evidence="11 12">pSS1-5</plasmid>
    </source>
</reference>
<dbReference type="PANTHER" id="PTHR30614">
    <property type="entry name" value="MEMBRANE COMPONENT OF AMINO ACID ABC TRANSPORTER"/>
    <property type="match status" value="1"/>
</dbReference>
<evidence type="ECO:0000256" key="7">
    <source>
        <dbReference type="ARBA" id="ARBA00022989"/>
    </source>
</evidence>
<evidence type="ECO:0000256" key="4">
    <source>
        <dbReference type="ARBA" id="ARBA00022475"/>
    </source>
</evidence>
<feature type="transmembrane region" description="Helical" evidence="9">
    <location>
        <begin position="302"/>
        <end position="326"/>
    </location>
</feature>
<proteinExistence type="inferred from homology"/>
<evidence type="ECO:0000313" key="12">
    <source>
        <dbReference type="Proteomes" id="UP001470809"/>
    </source>
</evidence>
<dbReference type="Pfam" id="PF00528">
    <property type="entry name" value="BPD_transp_1"/>
    <property type="match status" value="1"/>
</dbReference>
<keyword evidence="11" id="KW-0614">Plasmid</keyword>
<feature type="transmembrane region" description="Helical" evidence="9">
    <location>
        <begin position="246"/>
        <end position="265"/>
    </location>
</feature>
<dbReference type="PANTHER" id="PTHR30614:SF37">
    <property type="entry name" value="AMINO-ACID ABC TRANSPORTER PERMEASE PROTEIN YHDX-RELATED"/>
    <property type="match status" value="1"/>
</dbReference>
<reference evidence="12" key="1">
    <citation type="submission" date="2024-04" db="EMBL/GenBank/DDBJ databases">
        <title>Phylogenomic analyses of a clade within the roseobacter group suggest taxonomic reassignments of species of the genera Aestuariivita, Citreicella, Loktanella, Nautella, Pelagibaca, Ruegeria, Thalassobius, Thiobacimonas and Tropicibacter, and the proposal o.</title>
        <authorList>
            <person name="Jeon C.O."/>
        </authorList>
    </citation>
    <scope>NUCLEOTIDE SEQUENCE [LARGE SCALE GENOMIC DNA]</scope>
    <source>
        <strain evidence="12">SS1-5</strain>
        <plasmid evidence="12">pSS1-5</plasmid>
    </source>
</reference>
<accession>A0AAN0NJ09</accession>
<evidence type="ECO:0000259" key="10">
    <source>
        <dbReference type="PROSITE" id="PS50928"/>
    </source>
</evidence>
<geneLocation type="plasmid" evidence="11 12">
    <name>pSS1-5</name>
</geneLocation>
<dbReference type="GO" id="GO:0022857">
    <property type="term" value="F:transmembrane transporter activity"/>
    <property type="evidence" value="ECO:0007669"/>
    <property type="project" value="InterPro"/>
</dbReference>
<dbReference type="AlphaFoldDB" id="A0AAN0NJ09"/>
<feature type="transmembrane region" description="Helical" evidence="9">
    <location>
        <begin position="199"/>
        <end position="218"/>
    </location>
</feature>